<keyword evidence="3" id="KW-0964">Secreted</keyword>
<feature type="chain" id="PRO_5044206643" description="Cerebral dopamine neurotrophic factor" evidence="6">
    <location>
        <begin position="23"/>
        <end position="183"/>
    </location>
</feature>
<name>A0AAY4D773_9TELE</name>
<dbReference type="FunFam" id="1.10.225.10:FF:000003">
    <property type="entry name" value="Mesencephalic astrocyte-derived neurotrophic factor"/>
    <property type="match status" value="1"/>
</dbReference>
<keyword evidence="5" id="KW-1015">Disulfide bond</keyword>
<dbReference type="PANTHER" id="PTHR12990:SF9">
    <property type="entry name" value="CEREBRAL DOPAMINE NEUROTROPHIC FACTOR"/>
    <property type="match status" value="1"/>
</dbReference>
<dbReference type="PANTHER" id="PTHR12990">
    <property type="entry name" value="ARMET-LIKE PROTEIN"/>
    <property type="match status" value="1"/>
</dbReference>
<evidence type="ECO:0008006" key="11">
    <source>
        <dbReference type="Google" id="ProtNLM"/>
    </source>
</evidence>
<evidence type="ECO:0000256" key="3">
    <source>
        <dbReference type="ARBA" id="ARBA00022525"/>
    </source>
</evidence>
<dbReference type="GO" id="GO:0005783">
    <property type="term" value="C:endoplasmic reticulum"/>
    <property type="evidence" value="ECO:0007669"/>
    <property type="project" value="TreeGrafter"/>
</dbReference>
<protein>
    <recommendedName>
        <fullName evidence="11">Cerebral dopamine neurotrophic factor</fullName>
    </recommendedName>
</protein>
<evidence type="ECO:0000313" key="9">
    <source>
        <dbReference type="Ensembl" id="ENSDCDP00010041253.1"/>
    </source>
</evidence>
<dbReference type="Gene3D" id="1.10.225.10">
    <property type="entry name" value="Saposin-like"/>
    <property type="match status" value="1"/>
</dbReference>
<dbReference type="InterPro" id="IPR019345">
    <property type="entry name" value="ARMET_C"/>
</dbReference>
<dbReference type="RefSeq" id="XP_028811427.1">
    <property type="nucleotide sequence ID" value="XM_028955594.1"/>
</dbReference>
<proteinExistence type="inferred from homology"/>
<dbReference type="Ensembl" id="ENSDCDT00010051199.1">
    <property type="protein sequence ID" value="ENSDCDP00010041253.1"/>
    <property type="gene ID" value="ENSDCDG00010026210.1"/>
</dbReference>
<reference evidence="9 10" key="1">
    <citation type="submission" date="2020-06" db="EMBL/GenBank/DDBJ databases">
        <authorList>
            <consortium name="Wellcome Sanger Institute Data Sharing"/>
        </authorList>
    </citation>
    <scope>NUCLEOTIDE SEQUENCE [LARGE SCALE GENOMIC DNA]</scope>
</reference>
<reference evidence="9" key="2">
    <citation type="submission" date="2025-08" db="UniProtKB">
        <authorList>
            <consortium name="Ensembl"/>
        </authorList>
    </citation>
    <scope>IDENTIFICATION</scope>
</reference>
<accession>A0AAY4D773</accession>
<dbReference type="AlphaFoldDB" id="A0AAY4D773"/>
<dbReference type="GeneID" id="114765394"/>
<dbReference type="GO" id="GO:0071542">
    <property type="term" value="P:dopaminergic neuron differentiation"/>
    <property type="evidence" value="ECO:0007669"/>
    <property type="project" value="TreeGrafter"/>
</dbReference>
<evidence type="ECO:0000256" key="6">
    <source>
        <dbReference type="SAM" id="SignalP"/>
    </source>
</evidence>
<dbReference type="InterPro" id="IPR036361">
    <property type="entry name" value="SAP_dom_sf"/>
</dbReference>
<dbReference type="Proteomes" id="UP000694580">
    <property type="component" value="Chromosome 15"/>
</dbReference>
<dbReference type="GO" id="GO:0005615">
    <property type="term" value="C:extracellular space"/>
    <property type="evidence" value="ECO:0007669"/>
    <property type="project" value="TreeGrafter"/>
</dbReference>
<evidence type="ECO:0000256" key="5">
    <source>
        <dbReference type="ARBA" id="ARBA00023157"/>
    </source>
</evidence>
<comment type="similarity">
    <text evidence="2">Belongs to the ARMET family.</text>
</comment>
<evidence type="ECO:0000259" key="8">
    <source>
        <dbReference type="Pfam" id="PF20145"/>
    </source>
</evidence>
<dbReference type="Pfam" id="PF10208">
    <property type="entry name" value="ARMET_C"/>
    <property type="match status" value="1"/>
</dbReference>
<dbReference type="SUPFAM" id="SSF68906">
    <property type="entry name" value="SAP domain"/>
    <property type="match status" value="1"/>
</dbReference>
<dbReference type="GeneTree" id="ENSGT00390000007160"/>
<evidence type="ECO:0000256" key="2">
    <source>
        <dbReference type="ARBA" id="ARBA00005617"/>
    </source>
</evidence>
<dbReference type="InterPro" id="IPR045332">
    <property type="entry name" value="ARMET_N"/>
</dbReference>
<comment type="subcellular location">
    <subcellularLocation>
        <location evidence="1">Secreted</location>
    </subcellularLocation>
</comment>
<feature type="signal peptide" evidence="6">
    <location>
        <begin position="1"/>
        <end position="22"/>
    </location>
</feature>
<dbReference type="InterPro" id="IPR045333">
    <property type="entry name" value="ARMET-like"/>
</dbReference>
<organism evidence="9 10">
    <name type="scientific">Denticeps clupeoides</name>
    <name type="common">denticle herring</name>
    <dbReference type="NCBI Taxonomy" id="299321"/>
    <lineage>
        <taxon>Eukaryota</taxon>
        <taxon>Metazoa</taxon>
        <taxon>Chordata</taxon>
        <taxon>Craniata</taxon>
        <taxon>Vertebrata</taxon>
        <taxon>Euteleostomi</taxon>
        <taxon>Actinopterygii</taxon>
        <taxon>Neopterygii</taxon>
        <taxon>Teleostei</taxon>
        <taxon>Clupei</taxon>
        <taxon>Clupeiformes</taxon>
        <taxon>Denticipitoidei</taxon>
        <taxon>Denticipitidae</taxon>
        <taxon>Denticeps</taxon>
    </lineage>
</organism>
<reference evidence="9" key="3">
    <citation type="submission" date="2025-09" db="UniProtKB">
        <authorList>
            <consortium name="Ensembl"/>
        </authorList>
    </citation>
    <scope>IDENTIFICATION</scope>
</reference>
<dbReference type="Pfam" id="PF20145">
    <property type="entry name" value="ARMET_N"/>
    <property type="match status" value="1"/>
</dbReference>
<feature type="domain" description="ARMET N-terminal" evidence="8">
    <location>
        <begin position="24"/>
        <end position="119"/>
    </location>
</feature>
<evidence type="ECO:0000313" key="10">
    <source>
        <dbReference type="Proteomes" id="UP000694580"/>
    </source>
</evidence>
<dbReference type="GO" id="GO:0031175">
    <property type="term" value="P:neuron projection development"/>
    <property type="evidence" value="ECO:0007669"/>
    <property type="project" value="TreeGrafter"/>
</dbReference>
<gene>
    <name evidence="9" type="primary">CDNF</name>
</gene>
<evidence type="ECO:0000256" key="4">
    <source>
        <dbReference type="ARBA" id="ARBA00022729"/>
    </source>
</evidence>
<dbReference type="Gene3D" id="1.10.720.30">
    <property type="entry name" value="SAP domain"/>
    <property type="match status" value="1"/>
</dbReference>
<evidence type="ECO:0000259" key="7">
    <source>
        <dbReference type="Pfam" id="PF10208"/>
    </source>
</evidence>
<sequence length="183" mass="20310">MRRANVLVACLIFGASVELVGAEECEVCVDFLERLYRSLVATHSELSPAIAEEALIQACAVATGKENRLCYYVGASSDAAARVTADVARPLSSHVPVPKICQRLQKRDVQICELRHDKPVLDWSREILSNMRVLELKRILASWGEECRACLEKNEFVDLIQELHDGSSRGSGGRSDATRQVRE</sequence>
<keyword evidence="10" id="KW-1185">Reference proteome</keyword>
<keyword evidence="4 6" id="KW-0732">Signal</keyword>
<feature type="domain" description="ARMET C-terminal" evidence="7">
    <location>
        <begin position="128"/>
        <end position="164"/>
    </location>
</feature>
<evidence type="ECO:0000256" key="1">
    <source>
        <dbReference type="ARBA" id="ARBA00004613"/>
    </source>
</evidence>